<sequence length="369" mass="39312" precursor="true">MSLRKIGVIGLALVIMTGVLSGCSGGTQTQDTKAGTEAAKTEAAKAAGTDKAETDKTEAAKTEAADAVGETKAEEIITEAAAQTGKDKENKDITLGISIFTRTHVFYNRVEEAMEKKCEELGVKAIFMDADTDSEKQLSQVQDFITQKVDAIIICPVSTAGSNSCLELANKAGIPLLTAFTKSDGDSICHFGTDENVGGELAGKYIEKALPEGGKAAIITYDDVENCVLRAEGCKKYLEANCENIEVVDEQNYQGDAEKASAITQDFLLKYPDLDLIFAVGDPAAMSAYTIINGAGKEIKVIGYDGNPEAVNEIAKGGIWIADVAQDPEGIGQAMIDSAVKVIHGEEIPKEKYIEPYIIDSENVSEFQK</sequence>
<dbReference type="Gene3D" id="3.40.50.2300">
    <property type="match status" value="2"/>
</dbReference>
<keyword evidence="8" id="KW-1185">Reference proteome</keyword>
<evidence type="ECO:0000313" key="8">
    <source>
        <dbReference type="Proteomes" id="UP000306509"/>
    </source>
</evidence>
<evidence type="ECO:0000256" key="5">
    <source>
        <dbReference type="SAM" id="SignalP"/>
    </source>
</evidence>
<evidence type="ECO:0000256" key="4">
    <source>
        <dbReference type="SAM" id="MobiDB-lite"/>
    </source>
</evidence>
<dbReference type="PANTHER" id="PTHR46847">
    <property type="entry name" value="D-ALLOSE-BINDING PERIPLASMIC PROTEIN-RELATED"/>
    <property type="match status" value="1"/>
</dbReference>
<feature type="compositionally biased region" description="Basic and acidic residues" evidence="4">
    <location>
        <begin position="39"/>
        <end position="68"/>
    </location>
</feature>
<evidence type="ECO:0000256" key="3">
    <source>
        <dbReference type="ARBA" id="ARBA00022729"/>
    </source>
</evidence>
<dbReference type="InterPro" id="IPR025997">
    <property type="entry name" value="SBP_2_dom"/>
</dbReference>
<protein>
    <submittedName>
        <fullName evidence="7">D-ribose-binding periplasmic protein</fullName>
    </submittedName>
</protein>
<dbReference type="CDD" id="cd06322">
    <property type="entry name" value="PBP1_ABC_sugar_binding-like"/>
    <property type="match status" value="1"/>
</dbReference>
<feature type="signal peptide" evidence="5">
    <location>
        <begin position="1"/>
        <end position="21"/>
    </location>
</feature>
<reference evidence="7 8" key="1">
    <citation type="journal article" date="2019" name="Anaerobe">
        <title>Detection of Robinsoniella peoriensis in multiple bone samples of a trauma patient.</title>
        <authorList>
            <person name="Schrottner P."/>
            <person name="Hartwich K."/>
            <person name="Bunk B."/>
            <person name="Schober I."/>
            <person name="Helbig S."/>
            <person name="Rudolph W.W."/>
            <person name="Gunzer F."/>
        </authorList>
    </citation>
    <scope>NUCLEOTIDE SEQUENCE [LARGE SCALE GENOMIC DNA]</scope>
    <source>
        <strain evidence="7 8">DSM 106044</strain>
    </source>
</reference>
<organism evidence="7 8">
    <name type="scientific">Robinsoniella peoriensis</name>
    <dbReference type="NCBI Taxonomy" id="180332"/>
    <lineage>
        <taxon>Bacteria</taxon>
        <taxon>Bacillati</taxon>
        <taxon>Bacillota</taxon>
        <taxon>Clostridia</taxon>
        <taxon>Lachnospirales</taxon>
        <taxon>Lachnospiraceae</taxon>
        <taxon>Robinsoniella</taxon>
    </lineage>
</organism>
<dbReference type="Pfam" id="PF13407">
    <property type="entry name" value="Peripla_BP_4"/>
    <property type="match status" value="1"/>
</dbReference>
<evidence type="ECO:0000256" key="1">
    <source>
        <dbReference type="ARBA" id="ARBA00004196"/>
    </source>
</evidence>
<dbReference type="STRING" id="180332.GCA_000797495_01871"/>
<feature type="region of interest" description="Disordered" evidence="4">
    <location>
        <begin position="26"/>
        <end position="68"/>
    </location>
</feature>
<proteinExistence type="inferred from homology"/>
<evidence type="ECO:0000256" key="2">
    <source>
        <dbReference type="ARBA" id="ARBA00007639"/>
    </source>
</evidence>
<dbReference type="PROSITE" id="PS51257">
    <property type="entry name" value="PROKAR_LIPOPROTEIN"/>
    <property type="match status" value="1"/>
</dbReference>
<name>A0A4U8Q6I5_9FIRM</name>
<comment type="subcellular location">
    <subcellularLocation>
        <location evidence="1">Cell envelope</location>
    </subcellularLocation>
</comment>
<dbReference type="GO" id="GO:0030246">
    <property type="term" value="F:carbohydrate binding"/>
    <property type="evidence" value="ECO:0007669"/>
    <property type="project" value="UniProtKB-ARBA"/>
</dbReference>
<feature type="chain" id="PRO_5038488368" evidence="5">
    <location>
        <begin position="22"/>
        <end position="369"/>
    </location>
</feature>
<comment type="similarity">
    <text evidence="2">Belongs to the bacterial solute-binding protein 2 family.</text>
</comment>
<dbReference type="AlphaFoldDB" id="A0A4U8Q6I5"/>
<dbReference type="InterPro" id="IPR028082">
    <property type="entry name" value="Peripla_BP_I"/>
</dbReference>
<dbReference type="EMBL" id="QGQD01000060">
    <property type="protein sequence ID" value="TLD00089.1"/>
    <property type="molecule type" value="Genomic_DNA"/>
</dbReference>
<dbReference type="RefSeq" id="WP_161597365.1">
    <property type="nucleotide sequence ID" value="NZ_QGQD01000060.1"/>
</dbReference>
<dbReference type="Proteomes" id="UP000306509">
    <property type="component" value="Unassembled WGS sequence"/>
</dbReference>
<evidence type="ECO:0000259" key="6">
    <source>
        <dbReference type="Pfam" id="PF13407"/>
    </source>
</evidence>
<comment type="caution">
    <text evidence="7">The sequence shown here is derived from an EMBL/GenBank/DDBJ whole genome shotgun (WGS) entry which is preliminary data.</text>
</comment>
<dbReference type="GO" id="GO:0030313">
    <property type="term" value="C:cell envelope"/>
    <property type="evidence" value="ECO:0007669"/>
    <property type="project" value="UniProtKB-SubCell"/>
</dbReference>
<gene>
    <name evidence="7" type="primary">rbsB_9</name>
    <name evidence="7" type="ORF">DSM106044_03179</name>
</gene>
<keyword evidence="3 5" id="KW-0732">Signal</keyword>
<dbReference type="PANTHER" id="PTHR46847:SF1">
    <property type="entry name" value="D-ALLOSE-BINDING PERIPLASMIC PROTEIN-RELATED"/>
    <property type="match status" value="1"/>
</dbReference>
<dbReference type="SUPFAM" id="SSF53822">
    <property type="entry name" value="Periplasmic binding protein-like I"/>
    <property type="match status" value="1"/>
</dbReference>
<evidence type="ECO:0000313" key="7">
    <source>
        <dbReference type="EMBL" id="TLD00089.1"/>
    </source>
</evidence>
<feature type="domain" description="Periplasmic binding protein" evidence="6">
    <location>
        <begin position="96"/>
        <end position="347"/>
    </location>
</feature>
<accession>A0A4U8Q6I5</accession>